<evidence type="ECO:0000256" key="3">
    <source>
        <dbReference type="ARBA" id="ARBA00022450"/>
    </source>
</evidence>
<dbReference type="GO" id="GO:0016874">
    <property type="term" value="F:ligase activity"/>
    <property type="evidence" value="ECO:0007669"/>
    <property type="project" value="UniProtKB-KW"/>
</dbReference>
<dbReference type="GO" id="GO:0072330">
    <property type="term" value="P:monocarboxylic acid biosynthetic process"/>
    <property type="evidence" value="ECO:0007669"/>
    <property type="project" value="UniProtKB-ARBA"/>
</dbReference>
<dbReference type="Gene3D" id="3.30.559.10">
    <property type="entry name" value="Chloramphenicol acetyltransferase-like domain"/>
    <property type="match status" value="5"/>
</dbReference>
<name>L7UEN0_MYXSD</name>
<feature type="region of interest" description="Disordered" evidence="7">
    <location>
        <begin position="4348"/>
        <end position="4378"/>
    </location>
</feature>
<dbReference type="Pfam" id="PF00668">
    <property type="entry name" value="Condensation"/>
    <property type="match status" value="5"/>
</dbReference>
<evidence type="ECO:0000256" key="5">
    <source>
        <dbReference type="ARBA" id="ARBA00022598"/>
    </source>
</evidence>
<evidence type="ECO:0000313" key="9">
    <source>
        <dbReference type="EMBL" id="AGC44899.1"/>
    </source>
</evidence>
<feature type="compositionally biased region" description="Pro residues" evidence="7">
    <location>
        <begin position="4460"/>
        <end position="4477"/>
    </location>
</feature>
<dbReference type="InterPro" id="IPR045851">
    <property type="entry name" value="AMP-bd_C_sf"/>
</dbReference>
<dbReference type="PROSITE" id="PS00455">
    <property type="entry name" value="AMP_BINDING"/>
    <property type="match status" value="4"/>
</dbReference>
<protein>
    <submittedName>
        <fullName evidence="9">Non-ribosomal peptide synthetase</fullName>
    </submittedName>
</protein>
<dbReference type="FunFam" id="1.10.1200.10:FF:000016">
    <property type="entry name" value="Non-ribosomal peptide synthase"/>
    <property type="match status" value="1"/>
</dbReference>
<dbReference type="FunFam" id="3.40.50.12780:FF:000012">
    <property type="entry name" value="Non-ribosomal peptide synthetase"/>
    <property type="match status" value="2"/>
</dbReference>
<feature type="compositionally biased region" description="Basic and acidic residues" evidence="7">
    <location>
        <begin position="3438"/>
        <end position="3450"/>
    </location>
</feature>
<dbReference type="GO" id="GO:0044550">
    <property type="term" value="P:secondary metabolite biosynthetic process"/>
    <property type="evidence" value="ECO:0007669"/>
    <property type="project" value="UniProtKB-ARBA"/>
</dbReference>
<dbReference type="InterPro" id="IPR020806">
    <property type="entry name" value="PKS_PP-bd"/>
</dbReference>
<dbReference type="GO" id="GO:0031177">
    <property type="term" value="F:phosphopantetheine binding"/>
    <property type="evidence" value="ECO:0007669"/>
    <property type="project" value="InterPro"/>
</dbReference>
<dbReference type="Pfam" id="PF00550">
    <property type="entry name" value="PP-binding"/>
    <property type="match status" value="3"/>
</dbReference>
<evidence type="ECO:0000256" key="1">
    <source>
        <dbReference type="ARBA" id="ARBA00001957"/>
    </source>
</evidence>
<dbReference type="PANTHER" id="PTHR45527">
    <property type="entry name" value="NONRIBOSOMAL PEPTIDE SYNTHETASE"/>
    <property type="match status" value="1"/>
</dbReference>
<feature type="domain" description="Carrier" evidence="8">
    <location>
        <begin position="2543"/>
        <end position="2618"/>
    </location>
</feature>
<dbReference type="InterPro" id="IPR036736">
    <property type="entry name" value="ACP-like_sf"/>
</dbReference>
<organism evidence="9 10">
    <name type="scientific">Myxococcus stipitatus (strain DSM 14675 / JCM 12634 / Mx s8)</name>
    <dbReference type="NCBI Taxonomy" id="1278073"/>
    <lineage>
        <taxon>Bacteria</taxon>
        <taxon>Pseudomonadati</taxon>
        <taxon>Myxococcota</taxon>
        <taxon>Myxococcia</taxon>
        <taxon>Myxococcales</taxon>
        <taxon>Cystobacterineae</taxon>
        <taxon>Myxococcaceae</taxon>
        <taxon>Myxococcus</taxon>
    </lineage>
</organism>
<evidence type="ECO:0000256" key="7">
    <source>
        <dbReference type="SAM" id="MobiDB-lite"/>
    </source>
</evidence>
<dbReference type="OrthoDB" id="9757540at2"/>
<feature type="compositionally biased region" description="Low complexity" evidence="7">
    <location>
        <begin position="3299"/>
        <end position="3313"/>
    </location>
</feature>
<dbReference type="Gene3D" id="3.30.300.30">
    <property type="match status" value="3"/>
</dbReference>
<feature type="compositionally biased region" description="Gly residues" evidence="7">
    <location>
        <begin position="3455"/>
        <end position="3467"/>
    </location>
</feature>
<dbReference type="Pfam" id="PF13193">
    <property type="entry name" value="AMP-binding_C"/>
    <property type="match status" value="3"/>
</dbReference>
<keyword evidence="3" id="KW-0596">Phosphopantetheine</keyword>
<dbReference type="NCBIfam" id="TIGR01733">
    <property type="entry name" value="AA-adenyl-dom"/>
    <property type="match status" value="2"/>
</dbReference>
<feature type="region of interest" description="Disordered" evidence="7">
    <location>
        <begin position="4432"/>
        <end position="4483"/>
    </location>
</feature>
<dbReference type="NCBIfam" id="TIGR01720">
    <property type="entry name" value="NRPS-para261"/>
    <property type="match status" value="1"/>
</dbReference>
<keyword evidence="5" id="KW-0436">Ligase</keyword>
<dbReference type="CDD" id="cd19531">
    <property type="entry name" value="LCL_NRPS-like"/>
    <property type="match status" value="3"/>
</dbReference>
<comment type="similarity">
    <text evidence="2">Belongs to the ATP-dependent AMP-binding enzyme family.</text>
</comment>
<dbReference type="CDD" id="cd19543">
    <property type="entry name" value="DCL_NRPS"/>
    <property type="match status" value="1"/>
</dbReference>
<dbReference type="SUPFAM" id="SSF52777">
    <property type="entry name" value="CoA-dependent acyltransferases"/>
    <property type="match status" value="10"/>
</dbReference>
<dbReference type="InterPro" id="IPR042099">
    <property type="entry name" value="ANL_N_sf"/>
</dbReference>
<dbReference type="InterPro" id="IPR001242">
    <property type="entry name" value="Condensation_dom"/>
</dbReference>
<dbReference type="PANTHER" id="PTHR45527:SF1">
    <property type="entry name" value="FATTY ACID SYNTHASE"/>
    <property type="match status" value="1"/>
</dbReference>
<dbReference type="FunFam" id="3.30.300.30:FF:000010">
    <property type="entry name" value="Enterobactin synthetase component F"/>
    <property type="match status" value="3"/>
</dbReference>
<dbReference type="NCBIfam" id="NF003417">
    <property type="entry name" value="PRK04813.1"/>
    <property type="match status" value="5"/>
</dbReference>
<dbReference type="InterPro" id="IPR023213">
    <property type="entry name" value="CAT-like_dom_sf"/>
</dbReference>
<dbReference type="FunFam" id="3.30.559.10:FF:000012">
    <property type="entry name" value="Non-ribosomal peptide synthetase"/>
    <property type="match status" value="2"/>
</dbReference>
<dbReference type="GO" id="GO:0043041">
    <property type="term" value="P:amino acid activation for nonribosomal peptide biosynthetic process"/>
    <property type="evidence" value="ECO:0007669"/>
    <property type="project" value="TreeGrafter"/>
</dbReference>
<dbReference type="InterPro" id="IPR009081">
    <property type="entry name" value="PP-bd_ACP"/>
</dbReference>
<feature type="region of interest" description="Disordered" evidence="7">
    <location>
        <begin position="4503"/>
        <end position="4522"/>
    </location>
</feature>
<dbReference type="Gene3D" id="3.40.50.980">
    <property type="match status" value="4"/>
</dbReference>
<keyword evidence="10" id="KW-1185">Reference proteome</keyword>
<dbReference type="SUPFAM" id="SSF47336">
    <property type="entry name" value="ACP-like"/>
    <property type="match status" value="3"/>
</dbReference>
<dbReference type="GO" id="GO:0005737">
    <property type="term" value="C:cytoplasm"/>
    <property type="evidence" value="ECO:0007669"/>
    <property type="project" value="TreeGrafter"/>
</dbReference>
<dbReference type="FunFam" id="3.30.559.30:FF:000001">
    <property type="entry name" value="Non-ribosomal peptide synthetase"/>
    <property type="match status" value="2"/>
</dbReference>
<dbReference type="InterPro" id="IPR025110">
    <property type="entry name" value="AMP-bd_C"/>
</dbReference>
<evidence type="ECO:0000256" key="2">
    <source>
        <dbReference type="ARBA" id="ARBA00006432"/>
    </source>
</evidence>
<feature type="region of interest" description="Disordered" evidence="7">
    <location>
        <begin position="3296"/>
        <end position="3319"/>
    </location>
</feature>
<accession>L7UEN0</accession>
<reference evidence="9 10" key="1">
    <citation type="journal article" date="2013" name="Genome Announc.">
        <title>Complete genome sequence of Myxococcus stipitatus strain DSM 14675, a fruiting myxobacterium.</title>
        <authorList>
            <person name="Huntley S."/>
            <person name="Kneip S."/>
            <person name="Treuner-Lange A."/>
            <person name="Sogaard-Andersen L."/>
        </authorList>
    </citation>
    <scope>NUCLEOTIDE SEQUENCE [LARGE SCALE GENOMIC DNA]</scope>
    <source>
        <strain evidence="10">DSM 14675 / JCM 12634 / Mx s8</strain>
    </source>
</reference>
<feature type="domain" description="Carrier" evidence="8">
    <location>
        <begin position="1020"/>
        <end position="1094"/>
    </location>
</feature>
<dbReference type="CDD" id="cd17646">
    <property type="entry name" value="A_NRPS_AB3403-like"/>
    <property type="match status" value="1"/>
</dbReference>
<dbReference type="SUPFAM" id="SSF56801">
    <property type="entry name" value="Acetyl-CoA synthetase-like"/>
    <property type="match status" value="5"/>
</dbReference>
<dbReference type="STRING" id="1278073.MYSTI_03593"/>
<dbReference type="Gene3D" id="1.10.1200.10">
    <property type="entry name" value="ACP-like"/>
    <property type="match status" value="3"/>
</dbReference>
<dbReference type="FunFam" id="3.40.50.980:FF:000001">
    <property type="entry name" value="Non-ribosomal peptide synthetase"/>
    <property type="match status" value="4"/>
</dbReference>
<dbReference type="Pfam" id="PF00501">
    <property type="entry name" value="AMP-binding"/>
    <property type="match status" value="4"/>
</dbReference>
<dbReference type="FunFam" id="2.30.38.10:FF:000001">
    <property type="entry name" value="Non-ribosomal peptide synthetase PvdI"/>
    <property type="match status" value="2"/>
</dbReference>
<dbReference type="EMBL" id="CP004025">
    <property type="protein sequence ID" value="AGC44899.1"/>
    <property type="molecule type" value="Genomic_DNA"/>
</dbReference>
<dbReference type="SMART" id="SM00823">
    <property type="entry name" value="PKS_PP"/>
    <property type="match status" value="3"/>
</dbReference>
<keyword evidence="4" id="KW-0597">Phosphoprotein</keyword>
<dbReference type="Gene3D" id="3.40.50.12780">
    <property type="entry name" value="N-terminal domain of ligase-like"/>
    <property type="match status" value="3"/>
</dbReference>
<evidence type="ECO:0000256" key="6">
    <source>
        <dbReference type="ARBA" id="ARBA00022737"/>
    </source>
</evidence>
<proteinExistence type="inferred from homology"/>
<evidence type="ECO:0000256" key="4">
    <source>
        <dbReference type="ARBA" id="ARBA00022553"/>
    </source>
</evidence>
<feature type="domain" description="Carrier" evidence="8">
    <location>
        <begin position="3605"/>
        <end position="3680"/>
    </location>
</feature>
<dbReference type="InterPro" id="IPR006162">
    <property type="entry name" value="Ppantetheine_attach_site"/>
</dbReference>
<dbReference type="PROSITE" id="PS00012">
    <property type="entry name" value="PHOSPHOPANTETHEINE"/>
    <property type="match status" value="3"/>
</dbReference>
<comment type="cofactor">
    <cofactor evidence="1">
        <name>pantetheine 4'-phosphate</name>
        <dbReference type="ChEBI" id="CHEBI:47942"/>
    </cofactor>
</comment>
<evidence type="ECO:0000313" key="10">
    <source>
        <dbReference type="Proteomes" id="UP000011131"/>
    </source>
</evidence>
<keyword evidence="6" id="KW-0677">Repeat</keyword>
<feature type="compositionally biased region" description="Low complexity" evidence="7">
    <location>
        <begin position="4432"/>
        <end position="4442"/>
    </location>
</feature>
<dbReference type="CDD" id="cd19534">
    <property type="entry name" value="E_NRPS"/>
    <property type="match status" value="1"/>
</dbReference>
<dbReference type="KEGG" id="msd:MYSTI_03593"/>
<dbReference type="PROSITE" id="PS50075">
    <property type="entry name" value="CARRIER"/>
    <property type="match status" value="3"/>
</dbReference>
<gene>
    <name evidence="9" type="ordered locus">MYSTI_03593</name>
</gene>
<dbReference type="InterPro" id="IPR010060">
    <property type="entry name" value="NRPS_synth"/>
</dbReference>
<dbReference type="InterPro" id="IPR020845">
    <property type="entry name" value="AMP-binding_CS"/>
</dbReference>
<dbReference type="eggNOG" id="COG1020">
    <property type="taxonomic scope" value="Bacteria"/>
</dbReference>
<dbReference type="FunFam" id="1.10.1200.10:FF:000005">
    <property type="entry name" value="Nonribosomal peptide synthetase 1"/>
    <property type="match status" value="2"/>
</dbReference>
<dbReference type="Gene3D" id="2.30.38.10">
    <property type="entry name" value="Luciferase, Domain 3"/>
    <property type="match status" value="2"/>
</dbReference>
<dbReference type="Gene3D" id="3.30.559.30">
    <property type="entry name" value="Nonribosomal peptide synthetase, condensation domain"/>
    <property type="match status" value="5"/>
</dbReference>
<dbReference type="HOGENOM" id="CLU_223631_0_0_7"/>
<evidence type="ECO:0000259" key="8">
    <source>
        <dbReference type="PROSITE" id="PS50075"/>
    </source>
</evidence>
<dbReference type="InterPro" id="IPR010071">
    <property type="entry name" value="AA_adenyl_dom"/>
</dbReference>
<dbReference type="Proteomes" id="UP000011131">
    <property type="component" value="Chromosome"/>
</dbReference>
<dbReference type="AntiFam" id="ANF00178">
    <property type="entry name" value="Shadow ORF (opposite dhbF)"/>
</dbReference>
<dbReference type="InterPro" id="IPR000873">
    <property type="entry name" value="AMP-dep_synth/lig_dom"/>
</dbReference>
<feature type="compositionally biased region" description="Pro residues" evidence="7">
    <location>
        <begin position="4443"/>
        <end position="4453"/>
    </location>
</feature>
<feature type="region of interest" description="Disordered" evidence="7">
    <location>
        <begin position="3414"/>
        <end position="3469"/>
    </location>
</feature>
<dbReference type="FunFam" id="3.40.50.980:FF:000002">
    <property type="entry name" value="Enterobactin synthetase component F"/>
    <property type="match status" value="1"/>
</dbReference>
<dbReference type="CDD" id="cd05930">
    <property type="entry name" value="A_NRPS"/>
    <property type="match status" value="1"/>
</dbReference>
<dbReference type="PATRIC" id="fig|1278073.3.peg.3651"/>
<feature type="compositionally biased region" description="Low complexity" evidence="7">
    <location>
        <begin position="4356"/>
        <end position="4370"/>
    </location>
</feature>
<sequence length="4522" mass="496095">MSGSSKNLDKLSPKQRALYELLLKEKKGQLQEASTKAVERTIPRRTDTAPAPASFPQQRLWVVDQLEGGRAFAYNVHITVQFTGTLDIALLERCVNQVARRHESLRTVFAAREDGIPVQVVVPEMHLSVPVEDISHLPKEEQDAEVDRRTTEESQRLFDLARGPLLRGKVLRLGPDNHVALVTMHHLVTDRWSLGVFVRELMAFYAAEVTGQSPDLPVPAIQYSDFAVWQRERMQGERLRKELEFWKQHLRTLPAPLELPTDRPRPPEQTYRGSRQFVTFPVSLTRALKEVSQQEGATLFMTLLSVFQTLMHRHSRQTDITVGSPIAGRNVPELEPLIGFFVNTLVLRNDLGGNPTFRELLRRAKDVCMAAYAHQELPFEKLVEELRPPRDLSRHPLFQVMFSFQNTPRQDLSMPGLQSTYLLVDPGSAKFDLLLELREDRPDEIFGWLEYNTDLFDVATVQRMRGHFYTLLGAVAANPDMRLSELPILTQEEQLQLLSEFQGHGDDFPRDVCLHSLIEAQARRTPDAEALHFEGASLTYAQLDARSNQLARHLRALGARPGSLVGISLERSLDLVVAMVAVLKSGAAYVPLDPAYPRERIAGMLEDTQAPVLLTHQHLLAVLPASSAHILCLDTQWDAVGAHSAEAVPLLSGADAPAYVIFTSGSTGRPKGAINSHKSVVNRLLWGQREFSLAPSDSLLQKTPFSFDVSVFEFFWPLISGARLVLAKPGGHQDPTYLARLIAEARITTVHFVPSMLRVFLDEPGLESLTSLRRLMCSGEALPAELVRRAHSRLPASVEVHNLYGPTEAAVEVSHWHCARGDTRHFVPIGRPISNTQLHVLDDTGRPSPVGVPGELFIGGIQVCLGYLNRPSLTAERFIPDAFSATPGARLYRTGDVARWLPDGSIEYIGRADFQVKLRGFRIELGEIEAALLAFPGVSDSVVVLREDNAAPRIVAYLVASSDIDPQALRASLAVRLPEFMVPSAFVTLPALPLSPNGKVDRRALPAPELKARDASDYLEPKTAPQQTLATIWAELLGVSSVGLHDNFFELGGDSILAIQVVSRARQAGLHLSANQLFQHQTLEALSRVAKQADGPQAAQSLELGTSLLTPIQLDYFEGERPQPHHFAQAFMLASSEPVDVPCLETALRAVVSHHDTLRLRFMRQSDGTWHQEFARPETAVRLVQVDLASVSDAELPSALESAGSRLHASHTLEEGLLLRAALLHLGAERGSRLLLSVHHLGVDGVSWRTLLEDLGTAYVQSRQGRPVSLPPKSTSFKTWASKLTEFARSEDIARERTYWLEEGRREVPALPTNGPGGDTSVASARTVEVSLDEAQTRLLLQETPTAWRAHINDVLLTALAESLTDWMGQPRVRVDLEGHGREPFSDDVDLSRTVGWFTTLYPVTLDVSGAASLGDRLRAVRDSMRRLPRKGLGYGLLRHLAGEEQGLELRALPRAQVLFNYLGQFHQPSGDGSVLNPFTATREPLGALRAPTAPLSHLLEINGYVFEGRLTLVWTYSEAAHQARTIQSLAERCMHALRQLIDARGSADARRFTPTDFPLARLSQSVLDQVLPSGKGADDLYPLSPMQQGMLFHTLAAPGSGVYVTQLSWTFGGAVDMAAFRRTWEVVIERQPLLRTSFIAEGADEPLQWVHPEATLPWEEHDWRGVDEATRQGRFDALVAEDRARGFDLHTPPLLRLTVIRTEDTTWRVLWTLHHLIVDGWSLGLLFQELFTTYEQVRSNRLTSRSESTSFRDYIAWFQRQSLDSAETYWRKALRGFTAPTPLPGALPRNTQAALRRQNLNLWVPAETTSALQSFARQHHLTLNALVQAAWALVLSRHTGERDILFGGTTSGRSADIAGIEQAVGLFINTLPVRLFVDEDTTVLSWLQQLHTQQLELRQFEHTPLVRLHGWSDVPRGTPLFESLFIVENFPVDAAVNSASAELGIRDFSAREQADTPLEAYVIPGDSMELRLLFDAARFESSTPERLLRHWGVALQTLVSNPNARLGTLSLLTGEEREQVVRTFNTSARPVDPSCLHLQFAARATSTPDAVALSFGDESLTYGQLHERVLRISHRLQSLGLRPDAPVGLFLHRSTDMVAAMLGILHAGGAYLPLDPDYPTERLSWMLQDSRAPFVLTSRALVDSLPSSDASVLLIEETGDTAARAPGNASSAHLAYVIYTSGSTGRPKGVMVPHGTAANFFAAMDDRLGAASGTWLAVTSISFDISVLELLWTLCRGFHVVLHDERAASRLGTALTLPEVLHRHPVTHLQCTPSFARSKVLDPECVPALSALRFLLVGGEALPGPLASQLRASLPQSALLNMYGPTETTVWSSAHTASAADEGVSTLSIGTPLANNRLFVLDPSGQPLPIGAPGELFISGDGVVRGYLGRPDLTAERFLPDAFSGVPGARLYRTGDLARWRADGSLDFLGRVDFQVKLRGFRIELGEVEAVLSRHPSVLQAVCGVHLDASGDGRLVAWLVPQPGLTLESSALRDFVQRHLPEHMVPSVLLSLPSLPLTPNGKVDRKALPAPVQTDSGPRYVAPRTPTEELLAGVFAQVLGVERVGAMDSFFALGGHSLLAAQLVSRVRASFHLELPLRVLFEAPTVALLAERITRLASSAAVDVAPIARADRARPLPLSFAQQRLWFLDQLQPGSSAYNLPWAIKFSGALNTHALRESLRALGQRHEALRTRFAVHEGQPVQLIQEQFPLELPVIDLSSLPEQDRDAEALRLAAAEALRPFNLEQDPVLRASLIKLSESQHLLLVTVHHIAADGWSIPIIVRELAAFYQHHSGGESARLPTLPIQYADFSVWQRQWLAGDLLDQEIAWWRQHLEGASPSLELLTDRPRPAVQTYRGSVLPFTLSREVTQAVKALAQREGATSFMVLLASFQLLLSRYSGQDDISVGSPIANRNRAETEGLIGFFVNTLVFRSRLQGVRSFRELLAQVRLNTLAAYEHQDVPFEKLVEELQPQRDLSRSPLFQVTLTLLNTPEPSLTLPGLVLESLPVEINTSKYDFSLILEESDRLSGTLNYNTDLFDASSMERLLAHFSGLLEAVVAQPELQLSSLSLLTSSEKQQVLSSWNDTASAYPRDSSIHALFSQQAARSPDSIAVSSAGEALTYAALDSRSNQLAHYLRSLGVLPGSRVALRLDRSPDLIVSLLAILKAGAAYVPLDKAWPSERLSFVLRESSAGVLVSHSDVADDLPSSSSVLLLLDEQARLISRQPSSPLAHLGSGEDLAYVMFTSGSTGEPKGVCIPHRGVTRLVSSSFIRFSPSDVWLHAAPVRLRRLHPPKYWGGSPPRLQARPRSSSRPLSRRARFPPPPGAHLFSLADGCPLRADGFSPALRSRLRLPAPRWWRRSSSFSRPRAPLSPPPWPPLRQRLRAHREHHLLRHLPPPPRRLLLPHREGVRNEALSGEVRTVEVTPSEAVTADEELTGESRRKREERGGVEDEGGGVGERGADGDGAPGARLYRTGDLVRWLPDGSLEFLGRSDFQVKVRGFRIELGEVEAALRLFPGVHEAAVLAREDIPGDKRLVAYFTSSEGQGVDSSSLRSFLLQRLPEYMVPAALVSLSSFPLSTNGKLDRKALPPPDFASASASEDFTPPSSQAQERLASIFSDVLGLPRVSVHSDFFELGGHSLLATQVVSRIRSGFNVELPLGELFSSPTVALLAERLESLSSSRVLPLVPADRTQALPLSFAQQRLWFLDQLQPGNSTYNIPWVLKLSGSLNPDALLQSLRALIQRHEVLRTHFSVLDGRPVQVIQDHARLDMPLVDLSALSEQERNTETQRLIRQEALHSFDLSRGPLIHATLVRHGQDEHLLLATVHHIVSDGWSISVIVRELAAFYRQYCGGESAQLPALPIQYADFSVWQRQWLAGDVLEQEIAWWRQHLDGASPSLELLTDRPRPAVQTYRGALLTFSLSREVTQAVKALAQREGATPFMVLLAAFQLLLSRYSGQDDISVGSPIANRNRSETEGLIGFFVNTLVLRARLQGIRSFRELLAQVRLSTLAAYEHQDVPFEKLVEELLPQRDLSRSPLFQVTLTLQNAPEGELSLPGLILSGLPSTIESSKYDFSLVLEEGAHLSGTLNYNTDLFDASSMERLLAHFSGLLEAVVSQPELQLSSLSLLTSSEKQQVLSSWNDTASAYPRDSSIHALFSQQAARSPDSVAVSSGGESLTYAALDSRANQLAHYLRSLGVLPGSRVALRLDRSPDLIVSLLAILKAGAAYVPLDKAWPSERLSFVLRESSAGVLVSHSDVADDLPSSSSVLVLLDEQARLISRQPSSPLAYLGSGEDLAYVMFTSGSTGEPKGVCIPHRGVTRLVSSSFIRFSPSDVWLHAAPVAFDASTSKSGGSPPRLQARPRSSPRPLSRRARFSPSPGAHLFSLADGASSSRWLLSSLPLLPPSPSSSLVATLFLLLASASTSLASPLATSSSTATGPPRTPPSPPPSPSATATPSPAPSPSAPLSPTPPPSSSTPLLSSLFLPASPVSSSSAVTASLGATSTVLTSPLSASSLTPSR</sequence>